<feature type="non-terminal residue" evidence="2">
    <location>
        <position position="97"/>
    </location>
</feature>
<organism evidence="2 3">
    <name type="scientific">Sphagnum jensenii</name>
    <dbReference type="NCBI Taxonomy" id="128206"/>
    <lineage>
        <taxon>Eukaryota</taxon>
        <taxon>Viridiplantae</taxon>
        <taxon>Streptophyta</taxon>
        <taxon>Embryophyta</taxon>
        <taxon>Bryophyta</taxon>
        <taxon>Sphagnophytina</taxon>
        <taxon>Sphagnopsida</taxon>
        <taxon>Sphagnales</taxon>
        <taxon>Sphagnaceae</taxon>
        <taxon>Sphagnum</taxon>
    </lineage>
</organism>
<evidence type="ECO:0000313" key="2">
    <source>
        <dbReference type="EMBL" id="CAK9861682.1"/>
    </source>
</evidence>
<gene>
    <name evidence="2" type="ORF">CSSPJE1EN2_LOCUS4677</name>
</gene>
<protein>
    <recommendedName>
        <fullName evidence="4">ATP synthase F0 subunit 8</fullName>
    </recommendedName>
</protein>
<feature type="non-terminal residue" evidence="2">
    <location>
        <position position="1"/>
    </location>
</feature>
<evidence type="ECO:0000256" key="1">
    <source>
        <dbReference type="SAM" id="Phobius"/>
    </source>
</evidence>
<keyword evidence="1" id="KW-1133">Transmembrane helix</keyword>
<evidence type="ECO:0008006" key="4">
    <source>
        <dbReference type="Google" id="ProtNLM"/>
    </source>
</evidence>
<accession>A0ABP1AGL8</accession>
<keyword evidence="1" id="KW-0472">Membrane</keyword>
<feature type="transmembrane region" description="Helical" evidence="1">
    <location>
        <begin position="12"/>
        <end position="35"/>
    </location>
</feature>
<sequence>MVNPPPSALWVAIIITQMWCTGAVFCCCLFTSIIITELAEGTTIILFQERCVSFMRVAKRTNKQSIQGMDFAISWSSILWLYGCNVHLSYKFFQLGI</sequence>
<name>A0ABP1AGL8_9BRYO</name>
<dbReference type="EMBL" id="OZ023713">
    <property type="protein sequence ID" value="CAK9861682.1"/>
    <property type="molecule type" value="Genomic_DNA"/>
</dbReference>
<reference evidence="2" key="1">
    <citation type="submission" date="2024-03" db="EMBL/GenBank/DDBJ databases">
        <authorList>
            <consortium name="ELIXIR-Norway"/>
            <consortium name="Elixir Norway"/>
        </authorList>
    </citation>
    <scope>NUCLEOTIDE SEQUENCE</scope>
</reference>
<keyword evidence="1" id="KW-0812">Transmembrane</keyword>
<proteinExistence type="predicted"/>
<evidence type="ECO:0000313" key="3">
    <source>
        <dbReference type="Proteomes" id="UP001497522"/>
    </source>
</evidence>
<keyword evidence="3" id="KW-1185">Reference proteome</keyword>
<dbReference type="Proteomes" id="UP001497522">
    <property type="component" value="Chromosome 12"/>
</dbReference>